<evidence type="ECO:0000256" key="3">
    <source>
        <dbReference type="ARBA" id="ARBA00009184"/>
    </source>
</evidence>
<evidence type="ECO:0000313" key="14">
    <source>
        <dbReference type="Proteomes" id="UP001232973"/>
    </source>
</evidence>
<comment type="function">
    <text evidence="12">Dephosphorylates 2-hydroxy-3-keto-5-methylthiopentenyl-1-phosphate (HK-MTPenyl-1-P) yielding 1,2-dihydroxy-3-keto-5-methylthiopentene (DHK-MTPene).</text>
</comment>
<evidence type="ECO:0000256" key="8">
    <source>
        <dbReference type="ARBA" id="ARBA00023167"/>
    </source>
</evidence>
<dbReference type="Pfam" id="PF12710">
    <property type="entry name" value="HAD"/>
    <property type="match status" value="1"/>
</dbReference>
<accession>A0ABT9XJ97</accession>
<comment type="similarity">
    <text evidence="3">Belongs to the HAD-like hydrolase superfamily. SerB family.</text>
</comment>
<keyword evidence="6 12" id="KW-0378">Hydrolase</keyword>
<comment type="caution">
    <text evidence="13">The sequence shown here is derived from an EMBL/GenBank/DDBJ whole genome shotgun (WGS) entry which is preliminary data.</text>
</comment>
<dbReference type="InterPro" id="IPR023214">
    <property type="entry name" value="HAD_sf"/>
</dbReference>
<dbReference type="EC" id="3.1.3.87" evidence="12"/>
<dbReference type="Gene3D" id="3.90.1470.20">
    <property type="match status" value="1"/>
</dbReference>
<comment type="catalytic activity">
    <reaction evidence="12">
        <text>2-hydroxy-5-methylsulfanyl-3-oxopent-1-enyl phosphate + H2O = 1,2-dihydroxy-5-(methylsulfanyl)pent-1-en-3-one + phosphate</text>
        <dbReference type="Rhea" id="RHEA:14481"/>
        <dbReference type="ChEBI" id="CHEBI:15377"/>
        <dbReference type="ChEBI" id="CHEBI:43474"/>
        <dbReference type="ChEBI" id="CHEBI:49252"/>
        <dbReference type="ChEBI" id="CHEBI:59505"/>
        <dbReference type="EC" id="3.1.3.87"/>
    </reaction>
</comment>
<keyword evidence="7" id="KW-0460">Magnesium</keyword>
<dbReference type="EMBL" id="JAUSTP010000011">
    <property type="protein sequence ID" value="MDQ0189796.1"/>
    <property type="molecule type" value="Genomic_DNA"/>
</dbReference>
<evidence type="ECO:0000313" key="13">
    <source>
        <dbReference type="EMBL" id="MDQ0189796.1"/>
    </source>
</evidence>
<protein>
    <recommendedName>
        <fullName evidence="12">2-hydroxy-3-keto-5-methylthiopentenyl-1-phosphate phosphatase</fullName>
        <shortName evidence="12">HK-MTPenyl-1-P phosphatase</shortName>
        <ecNumber evidence="12">3.1.3.87</ecNumber>
    </recommendedName>
</protein>
<evidence type="ECO:0000256" key="1">
    <source>
        <dbReference type="ARBA" id="ARBA00001946"/>
    </source>
</evidence>
<comment type="catalytic activity">
    <reaction evidence="10">
        <text>O-phospho-L-serine + H2O = L-serine + phosphate</text>
        <dbReference type="Rhea" id="RHEA:21208"/>
        <dbReference type="ChEBI" id="CHEBI:15377"/>
        <dbReference type="ChEBI" id="CHEBI:33384"/>
        <dbReference type="ChEBI" id="CHEBI:43474"/>
        <dbReference type="ChEBI" id="CHEBI:57524"/>
        <dbReference type="EC" id="3.1.3.3"/>
    </reaction>
</comment>
<dbReference type="RefSeq" id="WP_274457315.1">
    <property type="nucleotide sequence ID" value="NZ_CP067097.1"/>
</dbReference>
<dbReference type="NCBIfam" id="TIGR01489">
    <property type="entry name" value="DKMTPPase-SF"/>
    <property type="match status" value="1"/>
</dbReference>
<comment type="pathway">
    <text evidence="2">Amino-acid biosynthesis; L-serine biosynthesis; L-serine from 3-phospho-D-glycerate: step 3/3.</text>
</comment>
<dbReference type="InterPro" id="IPR006384">
    <property type="entry name" value="HAD_hydro_PyrdxlP_Pase-like"/>
</dbReference>
<comment type="cofactor">
    <cofactor evidence="1">
        <name>Mg(2+)</name>
        <dbReference type="ChEBI" id="CHEBI:18420"/>
    </cofactor>
</comment>
<dbReference type="InterPro" id="IPR036412">
    <property type="entry name" value="HAD-like_sf"/>
</dbReference>
<evidence type="ECO:0000256" key="6">
    <source>
        <dbReference type="ARBA" id="ARBA00022801"/>
    </source>
</evidence>
<comment type="catalytic activity">
    <reaction evidence="11">
        <text>O-phospho-D-serine + H2O = D-serine + phosphate</text>
        <dbReference type="Rhea" id="RHEA:24873"/>
        <dbReference type="ChEBI" id="CHEBI:15377"/>
        <dbReference type="ChEBI" id="CHEBI:35247"/>
        <dbReference type="ChEBI" id="CHEBI:43474"/>
        <dbReference type="ChEBI" id="CHEBI:58680"/>
        <dbReference type="EC" id="3.1.3.3"/>
    </reaction>
</comment>
<evidence type="ECO:0000256" key="7">
    <source>
        <dbReference type="ARBA" id="ARBA00022842"/>
    </source>
</evidence>
<dbReference type="InterPro" id="IPR050582">
    <property type="entry name" value="HAD-like_SerB"/>
</dbReference>
<reference evidence="13 14" key="1">
    <citation type="submission" date="2023-07" db="EMBL/GenBank/DDBJ databases">
        <title>Genomic Encyclopedia of Type Strains, Phase IV (KMG-IV): sequencing the most valuable type-strain genomes for metagenomic binning, comparative biology and taxonomic classification.</title>
        <authorList>
            <person name="Goeker M."/>
        </authorList>
    </citation>
    <scope>NUCLEOTIDE SEQUENCE [LARGE SCALE GENOMIC DNA]</scope>
    <source>
        <strain evidence="13 14">DSM 4006</strain>
    </source>
</reference>
<keyword evidence="9" id="KW-0718">Serine biosynthesis</keyword>
<proteinExistence type="inferred from homology"/>
<dbReference type="Gene3D" id="3.40.50.1000">
    <property type="entry name" value="HAD superfamily/HAD-like"/>
    <property type="match status" value="1"/>
</dbReference>
<evidence type="ECO:0000256" key="5">
    <source>
        <dbReference type="ARBA" id="ARBA00022723"/>
    </source>
</evidence>
<evidence type="ECO:0000256" key="4">
    <source>
        <dbReference type="ARBA" id="ARBA00022605"/>
    </source>
</evidence>
<evidence type="ECO:0000256" key="11">
    <source>
        <dbReference type="ARBA" id="ARBA00048523"/>
    </source>
</evidence>
<name>A0ABT9XJ97_9BACL</name>
<gene>
    <name evidence="12" type="primary">mtnX</name>
    <name evidence="13" type="ORF">J2S03_001643</name>
</gene>
<dbReference type="GO" id="GO:0043716">
    <property type="term" value="F:2-hydroxy-3-keto-5-methylthiopentenyl-1-phosphate phosphatase activity"/>
    <property type="evidence" value="ECO:0007669"/>
    <property type="project" value="UniProtKB-EC"/>
</dbReference>
<keyword evidence="5" id="KW-0479">Metal-binding</keyword>
<dbReference type="PANTHER" id="PTHR43344">
    <property type="entry name" value="PHOSPHOSERINE PHOSPHATASE"/>
    <property type="match status" value="1"/>
</dbReference>
<evidence type="ECO:0000256" key="10">
    <source>
        <dbReference type="ARBA" id="ARBA00048138"/>
    </source>
</evidence>
<comment type="similarity">
    <text evidence="12">Belongs to the HAD-like hydrolase superfamily. MtnX family.</text>
</comment>
<organism evidence="13 14">
    <name type="scientific">Alicyclobacillus cycloheptanicus</name>
    <dbReference type="NCBI Taxonomy" id="1457"/>
    <lineage>
        <taxon>Bacteria</taxon>
        <taxon>Bacillati</taxon>
        <taxon>Bacillota</taxon>
        <taxon>Bacilli</taxon>
        <taxon>Bacillales</taxon>
        <taxon>Alicyclobacillaceae</taxon>
        <taxon>Alicyclobacillus</taxon>
    </lineage>
</organism>
<dbReference type="NCBIfam" id="TIGR01488">
    <property type="entry name" value="HAD-SF-IB"/>
    <property type="match status" value="1"/>
</dbReference>
<keyword evidence="14" id="KW-1185">Reference proteome</keyword>
<dbReference type="Proteomes" id="UP001232973">
    <property type="component" value="Unassembled WGS sequence"/>
</dbReference>
<dbReference type="PANTHER" id="PTHR43344:SF2">
    <property type="entry name" value="PHOSPHOSERINE PHOSPHATASE"/>
    <property type="match status" value="1"/>
</dbReference>
<evidence type="ECO:0000256" key="12">
    <source>
        <dbReference type="HAMAP-Rule" id="MF_01680"/>
    </source>
</evidence>
<evidence type="ECO:0000256" key="9">
    <source>
        <dbReference type="ARBA" id="ARBA00023299"/>
    </source>
</evidence>
<sequence>MSGAGTRIGFFCDFDGTISENDMIAQIMRRFVPDEAAPLIERVNRRELSIRAGVEAMFALIPSSRFEEVRDFAVHTTRIRAGFDRFVDFAAARSWPITITSGGFDFFVEPAVAPWRDRLTVYCNTLDTTGPNLRVVWPHPCDDACSADCGLCKPTILRKYQGQFDDTIVIGDGVTDFEAARRADFVYARASLRKECEHHNLPHAPFETFDDIVSHLHQTRG</sequence>
<dbReference type="HAMAP" id="MF_01680">
    <property type="entry name" value="Salvage_MtnX"/>
    <property type="match status" value="1"/>
</dbReference>
<keyword evidence="8 12" id="KW-0486">Methionine biosynthesis</keyword>
<evidence type="ECO:0000256" key="2">
    <source>
        <dbReference type="ARBA" id="ARBA00005135"/>
    </source>
</evidence>
<dbReference type="SUPFAM" id="SSF56784">
    <property type="entry name" value="HAD-like"/>
    <property type="match status" value="1"/>
</dbReference>
<keyword evidence="4 12" id="KW-0028">Amino-acid biosynthesis</keyword>
<comment type="pathway">
    <text evidence="12">Amino-acid biosynthesis; L-methionine biosynthesis via salvage pathway; L-methionine from S-methyl-5-thio-alpha-D-ribose 1-phosphate: step 4/6.</text>
</comment>
<dbReference type="InterPro" id="IPR017718">
    <property type="entry name" value="HAD-SF_hydro_IB_MtnX"/>
</dbReference>